<evidence type="ECO:0000256" key="1">
    <source>
        <dbReference type="SAM" id="SignalP"/>
    </source>
</evidence>
<sequence>MKTKYFKSVIGCSLILVTIASAGAYAYNYRSDVGVKLTNSIKDYLKEDGDLNNGSKKQEIMKLQDKVGKLDEIPMINLPKGIRGIKSETSVNQSLRDLIIEYYQIPEEYYETTRYYYNYVDLNKDGVNEIFVVVMGPYTSGTGGSSALWVVENGGKLHVNQDFKLVHTPVVISDTVTNGARELIVPYYGGGVEDQYSIMTCSDGAYTRVSDGTKVKTLESVTGDAIIANDIIAEVEAGNMGLNLLSK</sequence>
<accession>K0AUI6</accession>
<keyword evidence="3" id="KW-1185">Reference proteome</keyword>
<dbReference type="RefSeq" id="WP_014966675.1">
    <property type="nucleotide sequence ID" value="NC_018664.1"/>
</dbReference>
<dbReference type="STRING" id="1128398.Curi_c04630"/>
<protein>
    <submittedName>
        <fullName evidence="2">Uncharacterized protein</fullName>
    </submittedName>
</protein>
<proteinExistence type="predicted"/>
<dbReference type="OrthoDB" id="5637at2"/>
<organism evidence="2 3">
    <name type="scientific">Gottschalkia acidurici (strain ATCC 7906 / DSM 604 / BCRC 14475 / CIP 104303 / KCTC 5404 / NCIMB 10678 / 9a)</name>
    <name type="common">Clostridium acidurici</name>
    <dbReference type="NCBI Taxonomy" id="1128398"/>
    <lineage>
        <taxon>Bacteria</taxon>
        <taxon>Bacillati</taxon>
        <taxon>Bacillota</taxon>
        <taxon>Tissierellia</taxon>
        <taxon>Tissierellales</taxon>
        <taxon>Gottschalkiaceae</taxon>
        <taxon>Gottschalkia</taxon>
    </lineage>
</organism>
<gene>
    <name evidence="2" type="ordered locus">Curi_c04630</name>
</gene>
<keyword evidence="1" id="KW-0732">Signal</keyword>
<dbReference type="EMBL" id="CP003326">
    <property type="protein sequence ID" value="AFS77538.1"/>
    <property type="molecule type" value="Genomic_DNA"/>
</dbReference>
<dbReference type="eggNOG" id="ENOG5033GSP">
    <property type="taxonomic scope" value="Bacteria"/>
</dbReference>
<name>K0AUI6_GOTA9</name>
<evidence type="ECO:0000313" key="2">
    <source>
        <dbReference type="EMBL" id="AFS77538.1"/>
    </source>
</evidence>
<dbReference type="PATRIC" id="fig|1128398.3.peg.483"/>
<dbReference type="AlphaFoldDB" id="K0AUI6"/>
<dbReference type="Proteomes" id="UP000006094">
    <property type="component" value="Chromosome"/>
</dbReference>
<feature type="signal peptide" evidence="1">
    <location>
        <begin position="1"/>
        <end position="26"/>
    </location>
</feature>
<feature type="chain" id="PRO_5003830584" evidence="1">
    <location>
        <begin position="27"/>
        <end position="247"/>
    </location>
</feature>
<dbReference type="HOGENOM" id="CLU_094138_0_0_9"/>
<reference evidence="2 3" key="1">
    <citation type="journal article" date="2012" name="PLoS ONE">
        <title>The purine-utilizing bacterium Clostridium acidurici 9a: a genome-guided metabolic reconsideration.</title>
        <authorList>
            <person name="Hartwich K."/>
            <person name="Poehlein A."/>
            <person name="Daniel R."/>
        </authorList>
    </citation>
    <scope>NUCLEOTIDE SEQUENCE [LARGE SCALE GENOMIC DNA]</scope>
    <source>
        <strain evidence="3">ATCC 7906 / DSM 604 / BCRC 14475 / CIP 104303 / KCTC 5404 / NCIMB 10678 / 9a</strain>
    </source>
</reference>
<dbReference type="KEGG" id="cad:Curi_c04630"/>
<evidence type="ECO:0000313" key="3">
    <source>
        <dbReference type="Proteomes" id="UP000006094"/>
    </source>
</evidence>